<feature type="transmembrane region" description="Helical" evidence="6">
    <location>
        <begin position="103"/>
        <end position="122"/>
    </location>
</feature>
<feature type="compositionally biased region" description="Basic residues" evidence="5">
    <location>
        <begin position="287"/>
        <end position="296"/>
    </location>
</feature>
<feature type="transmembrane region" description="Helical" evidence="6">
    <location>
        <begin position="183"/>
        <end position="201"/>
    </location>
</feature>
<protein>
    <submittedName>
        <fullName evidence="7">Uncharacterized protein</fullName>
    </submittedName>
</protein>
<evidence type="ECO:0000256" key="3">
    <source>
        <dbReference type="ARBA" id="ARBA00022989"/>
    </source>
</evidence>
<name>A0A9P9WH87_9PEZI</name>
<evidence type="ECO:0000256" key="1">
    <source>
        <dbReference type="ARBA" id="ARBA00004141"/>
    </source>
</evidence>
<keyword evidence="8" id="KW-1185">Reference proteome</keyword>
<evidence type="ECO:0000256" key="4">
    <source>
        <dbReference type="ARBA" id="ARBA00023136"/>
    </source>
</evidence>
<evidence type="ECO:0000313" key="7">
    <source>
        <dbReference type="EMBL" id="KAI1863054.1"/>
    </source>
</evidence>
<keyword evidence="2 6" id="KW-0812">Transmembrane</keyword>
<dbReference type="InterPro" id="IPR007568">
    <property type="entry name" value="RTA1"/>
</dbReference>
<gene>
    <name evidence="7" type="ORF">JX265_009100</name>
</gene>
<dbReference type="PANTHER" id="PTHR31465:SF9">
    <property type="entry name" value="SPHINGOID LONG-CHAIN BASE TRANSPORTER RSB1"/>
    <property type="match status" value="1"/>
</dbReference>
<accession>A0A9P9WH87</accession>
<dbReference type="EMBL" id="JAFIMR010000026">
    <property type="protein sequence ID" value="KAI1863054.1"/>
    <property type="molecule type" value="Genomic_DNA"/>
</dbReference>
<dbReference type="OrthoDB" id="4521223at2759"/>
<dbReference type="Proteomes" id="UP000829685">
    <property type="component" value="Unassembled WGS sequence"/>
</dbReference>
<proteinExistence type="predicted"/>
<dbReference type="PANTHER" id="PTHR31465">
    <property type="entry name" value="PROTEIN RTA1-RELATED"/>
    <property type="match status" value="1"/>
</dbReference>
<keyword evidence="4 6" id="KW-0472">Membrane</keyword>
<feature type="transmembrane region" description="Helical" evidence="6">
    <location>
        <begin position="34"/>
        <end position="52"/>
    </location>
</feature>
<dbReference type="Pfam" id="PF04479">
    <property type="entry name" value="RTA1"/>
    <property type="match status" value="1"/>
</dbReference>
<feature type="transmembrane region" description="Helical" evidence="6">
    <location>
        <begin position="6"/>
        <end position="22"/>
    </location>
</feature>
<comment type="subcellular location">
    <subcellularLocation>
        <location evidence="1">Membrane</location>
        <topology evidence="1">Multi-pass membrane protein</topology>
    </subcellularLocation>
</comment>
<evidence type="ECO:0000256" key="5">
    <source>
        <dbReference type="SAM" id="MobiDB-lite"/>
    </source>
</evidence>
<evidence type="ECO:0000256" key="6">
    <source>
        <dbReference type="SAM" id="Phobius"/>
    </source>
</evidence>
<comment type="caution">
    <text evidence="7">The sequence shown here is derived from an EMBL/GenBank/DDBJ whole genome shotgun (WGS) entry which is preliminary data.</text>
</comment>
<keyword evidence="3 6" id="KW-1133">Transmembrane helix</keyword>
<organism evidence="7 8">
    <name type="scientific">Neoarthrinium moseri</name>
    <dbReference type="NCBI Taxonomy" id="1658444"/>
    <lineage>
        <taxon>Eukaryota</taxon>
        <taxon>Fungi</taxon>
        <taxon>Dikarya</taxon>
        <taxon>Ascomycota</taxon>
        <taxon>Pezizomycotina</taxon>
        <taxon>Sordariomycetes</taxon>
        <taxon>Xylariomycetidae</taxon>
        <taxon>Amphisphaeriales</taxon>
        <taxon>Apiosporaceae</taxon>
        <taxon>Neoarthrinium</taxon>
    </lineage>
</organism>
<reference evidence="7" key="1">
    <citation type="submission" date="2021-03" db="EMBL/GenBank/DDBJ databases">
        <title>Revisited historic fungal species revealed as producer of novel bioactive compounds through whole genome sequencing and comparative genomics.</title>
        <authorList>
            <person name="Vignolle G.A."/>
            <person name="Hochenegger N."/>
            <person name="Mach R.L."/>
            <person name="Mach-Aigner A.R."/>
            <person name="Javad Rahimi M."/>
            <person name="Salim K.A."/>
            <person name="Chan C.M."/>
            <person name="Lim L.B.L."/>
            <person name="Cai F."/>
            <person name="Druzhinina I.S."/>
            <person name="U'Ren J.M."/>
            <person name="Derntl C."/>
        </authorList>
    </citation>
    <scope>NUCLEOTIDE SEQUENCE</scope>
    <source>
        <strain evidence="7">TUCIM 5799</strain>
    </source>
</reference>
<feature type="transmembrane region" description="Helical" evidence="6">
    <location>
        <begin position="72"/>
        <end position="91"/>
    </location>
</feature>
<dbReference type="GO" id="GO:0000324">
    <property type="term" value="C:fungal-type vacuole"/>
    <property type="evidence" value="ECO:0007669"/>
    <property type="project" value="TreeGrafter"/>
</dbReference>
<sequence>MSELYNLGGSVFFLALYSALLLPQVYCGIRYKTWGFLFGMASGLILEILAFVARIQLHFRQKKFLQHQCRPAFFSAAIYLCLARVIAVYGGHISRLKPRTYTITFMMCDAIALVLQASGGALVGGDSSSSFEKGLSILRAGLAFHVAGMVIFVALASDYAWSAYRRREHWTPKFSCLQESRKFHYFLIGLIVATLCIFIRTCYRLAELSMGLDSDLANDENAFMVLEGGMVAAAVIAITILHPGVAFERFWPEADFQLANVFRGNAHSKKDGRGGRGSGLAESPSRREHHRLPSSL</sequence>
<feature type="region of interest" description="Disordered" evidence="5">
    <location>
        <begin position="267"/>
        <end position="296"/>
    </location>
</feature>
<evidence type="ECO:0000256" key="2">
    <source>
        <dbReference type="ARBA" id="ARBA00022692"/>
    </source>
</evidence>
<evidence type="ECO:0000313" key="8">
    <source>
        <dbReference type="Proteomes" id="UP000829685"/>
    </source>
</evidence>
<feature type="transmembrane region" description="Helical" evidence="6">
    <location>
        <begin position="221"/>
        <end position="241"/>
    </location>
</feature>
<feature type="transmembrane region" description="Helical" evidence="6">
    <location>
        <begin position="142"/>
        <end position="162"/>
    </location>
</feature>
<dbReference type="AlphaFoldDB" id="A0A9P9WH87"/>
<dbReference type="GO" id="GO:0005886">
    <property type="term" value="C:plasma membrane"/>
    <property type="evidence" value="ECO:0007669"/>
    <property type="project" value="TreeGrafter"/>
</dbReference>